<evidence type="ECO:0000313" key="3">
    <source>
        <dbReference type="Proteomes" id="UP001519460"/>
    </source>
</evidence>
<feature type="compositionally biased region" description="Low complexity" evidence="1">
    <location>
        <begin position="34"/>
        <end position="47"/>
    </location>
</feature>
<evidence type="ECO:0000313" key="2">
    <source>
        <dbReference type="EMBL" id="KAK7506684.1"/>
    </source>
</evidence>
<name>A0ABD0M4C3_9CAEN</name>
<organism evidence="2 3">
    <name type="scientific">Batillaria attramentaria</name>
    <dbReference type="NCBI Taxonomy" id="370345"/>
    <lineage>
        <taxon>Eukaryota</taxon>
        <taxon>Metazoa</taxon>
        <taxon>Spiralia</taxon>
        <taxon>Lophotrochozoa</taxon>
        <taxon>Mollusca</taxon>
        <taxon>Gastropoda</taxon>
        <taxon>Caenogastropoda</taxon>
        <taxon>Sorbeoconcha</taxon>
        <taxon>Cerithioidea</taxon>
        <taxon>Batillariidae</taxon>
        <taxon>Batillaria</taxon>
    </lineage>
</organism>
<keyword evidence="3" id="KW-1185">Reference proteome</keyword>
<dbReference type="EMBL" id="JACVVK020000006">
    <property type="protein sequence ID" value="KAK7506684.1"/>
    <property type="molecule type" value="Genomic_DNA"/>
</dbReference>
<sequence length="159" mass="17640">MHDHVIRIPSRFTRAFRVQKQKNYNRLDHIDRNSSSPSSGTTSCPESNTNAIADVPCPSSLKIKHSFPVKGEWIHIESGEVMMQDFVFIKVDASSLQNPIPPAHQSNQTERWCTALLCDLSAARHAALPFIFLSGLFHGTSRGRPACLHDASSPAYCPV</sequence>
<accession>A0ABD0M4C3</accession>
<comment type="caution">
    <text evidence="2">The sequence shown here is derived from an EMBL/GenBank/DDBJ whole genome shotgun (WGS) entry which is preliminary data.</text>
</comment>
<proteinExistence type="predicted"/>
<gene>
    <name evidence="2" type="ORF">BaRGS_00002159</name>
</gene>
<evidence type="ECO:0000256" key="1">
    <source>
        <dbReference type="SAM" id="MobiDB-lite"/>
    </source>
</evidence>
<reference evidence="2 3" key="1">
    <citation type="journal article" date="2023" name="Sci. Data">
        <title>Genome assembly of the Korean intertidal mud-creeper Batillaria attramentaria.</title>
        <authorList>
            <person name="Patra A.K."/>
            <person name="Ho P.T."/>
            <person name="Jun S."/>
            <person name="Lee S.J."/>
            <person name="Kim Y."/>
            <person name="Won Y.J."/>
        </authorList>
    </citation>
    <scope>NUCLEOTIDE SEQUENCE [LARGE SCALE GENOMIC DNA]</scope>
    <source>
        <strain evidence="2">Wonlab-2016</strain>
    </source>
</reference>
<protein>
    <submittedName>
        <fullName evidence="2">Uncharacterized protein</fullName>
    </submittedName>
</protein>
<dbReference type="Proteomes" id="UP001519460">
    <property type="component" value="Unassembled WGS sequence"/>
</dbReference>
<feature type="region of interest" description="Disordered" evidence="1">
    <location>
        <begin position="26"/>
        <end position="47"/>
    </location>
</feature>
<dbReference type="AlphaFoldDB" id="A0ABD0M4C3"/>